<protein>
    <submittedName>
        <fullName evidence="8">MFS transporter</fullName>
    </submittedName>
</protein>
<dbReference type="CDD" id="cd17328">
    <property type="entry name" value="MFS_spinster_like"/>
    <property type="match status" value="1"/>
</dbReference>
<comment type="caution">
    <text evidence="8">The sequence shown here is derived from an EMBL/GenBank/DDBJ whole genome shotgun (WGS) entry which is preliminary data.</text>
</comment>
<gene>
    <name evidence="8" type="ORF">JYP50_09950</name>
</gene>
<dbReference type="Gene3D" id="1.20.1250.20">
    <property type="entry name" value="MFS general substrate transporter like domains"/>
    <property type="match status" value="2"/>
</dbReference>
<dbReference type="EMBL" id="JAFKCZ010000006">
    <property type="protein sequence ID" value="MBN7796915.1"/>
    <property type="molecule type" value="Genomic_DNA"/>
</dbReference>
<feature type="transmembrane region" description="Helical" evidence="6">
    <location>
        <begin position="281"/>
        <end position="302"/>
    </location>
</feature>
<dbReference type="Proteomes" id="UP000664303">
    <property type="component" value="Unassembled WGS sequence"/>
</dbReference>
<feature type="transmembrane region" description="Helical" evidence="6">
    <location>
        <begin position="110"/>
        <end position="131"/>
    </location>
</feature>
<feature type="transmembrane region" description="Helical" evidence="6">
    <location>
        <begin position="84"/>
        <end position="104"/>
    </location>
</feature>
<evidence type="ECO:0000256" key="6">
    <source>
        <dbReference type="SAM" id="Phobius"/>
    </source>
</evidence>
<dbReference type="AlphaFoldDB" id="A0A939DF06"/>
<feature type="transmembrane region" description="Helical" evidence="6">
    <location>
        <begin position="56"/>
        <end position="77"/>
    </location>
</feature>
<reference evidence="8" key="1">
    <citation type="submission" date="2021-02" db="EMBL/GenBank/DDBJ databases">
        <title>PHA producing bacteria isolated from coastal sediment in Guangdong, Shenzhen.</title>
        <authorList>
            <person name="Zheng W."/>
            <person name="Yu S."/>
            <person name="Huang Y."/>
        </authorList>
    </citation>
    <scope>NUCLEOTIDE SEQUENCE</scope>
    <source>
        <strain evidence="8">TN14-10</strain>
    </source>
</reference>
<feature type="transmembrane region" description="Helical" evidence="6">
    <location>
        <begin position="339"/>
        <end position="363"/>
    </location>
</feature>
<evidence type="ECO:0000256" key="1">
    <source>
        <dbReference type="ARBA" id="ARBA00004141"/>
    </source>
</evidence>
<feature type="transmembrane region" description="Helical" evidence="6">
    <location>
        <begin position="408"/>
        <end position="429"/>
    </location>
</feature>
<dbReference type="Pfam" id="PF07690">
    <property type="entry name" value="MFS_1"/>
    <property type="match status" value="1"/>
</dbReference>
<name>A0A939DF06_9GAMM</name>
<dbReference type="RefSeq" id="WP_206560353.1">
    <property type="nucleotide sequence ID" value="NZ_JAFKCZ010000006.1"/>
</dbReference>
<keyword evidence="9" id="KW-1185">Reference proteome</keyword>
<evidence type="ECO:0000256" key="5">
    <source>
        <dbReference type="ARBA" id="ARBA00023136"/>
    </source>
</evidence>
<feature type="transmembrane region" description="Helical" evidence="6">
    <location>
        <begin position="186"/>
        <end position="208"/>
    </location>
</feature>
<evidence type="ECO:0000256" key="4">
    <source>
        <dbReference type="ARBA" id="ARBA00022989"/>
    </source>
</evidence>
<feature type="domain" description="Major facilitator superfamily (MFS) profile" evidence="7">
    <location>
        <begin position="18"/>
        <end position="433"/>
    </location>
</feature>
<dbReference type="InterPro" id="IPR044770">
    <property type="entry name" value="MFS_spinster-like"/>
</dbReference>
<dbReference type="SUPFAM" id="SSF103473">
    <property type="entry name" value="MFS general substrate transporter"/>
    <property type="match status" value="1"/>
</dbReference>
<feature type="transmembrane region" description="Helical" evidence="6">
    <location>
        <begin position="14"/>
        <end position="36"/>
    </location>
</feature>
<evidence type="ECO:0000256" key="3">
    <source>
        <dbReference type="ARBA" id="ARBA00022692"/>
    </source>
</evidence>
<dbReference type="GO" id="GO:0022857">
    <property type="term" value="F:transmembrane transporter activity"/>
    <property type="evidence" value="ECO:0007669"/>
    <property type="project" value="InterPro"/>
</dbReference>
<dbReference type="PROSITE" id="PS50850">
    <property type="entry name" value="MFS"/>
    <property type="match status" value="1"/>
</dbReference>
<dbReference type="InterPro" id="IPR036259">
    <property type="entry name" value="MFS_trans_sf"/>
</dbReference>
<keyword evidence="3 6" id="KW-0812">Transmembrane</keyword>
<feature type="transmembrane region" description="Helical" evidence="6">
    <location>
        <begin position="239"/>
        <end position="261"/>
    </location>
</feature>
<dbReference type="PANTHER" id="PTHR23505:SF79">
    <property type="entry name" value="PROTEIN SPINSTER"/>
    <property type="match status" value="1"/>
</dbReference>
<evidence type="ECO:0000313" key="8">
    <source>
        <dbReference type="EMBL" id="MBN7796915.1"/>
    </source>
</evidence>
<evidence type="ECO:0000313" key="9">
    <source>
        <dbReference type="Proteomes" id="UP000664303"/>
    </source>
</evidence>
<dbReference type="InterPro" id="IPR011701">
    <property type="entry name" value="MFS"/>
</dbReference>
<evidence type="ECO:0000259" key="7">
    <source>
        <dbReference type="PROSITE" id="PS50850"/>
    </source>
</evidence>
<evidence type="ECO:0000256" key="2">
    <source>
        <dbReference type="ARBA" id="ARBA00022448"/>
    </source>
</evidence>
<feature type="transmembrane region" description="Helical" evidence="6">
    <location>
        <begin position="375"/>
        <end position="396"/>
    </location>
</feature>
<proteinExistence type="predicted"/>
<sequence length="440" mass="47600">MSSEQQSTYPNPRVANYVLALLVFAYILSFVDRNILAVMVGPIREEFSLTDFEFSILHGWAFTLFYIFLGFPIAWLADRFSRKWIIVSGIALWSCMTGVCGLAKTHAGLFLARAGVGVGEAALSPAAYSLFGDYFPPKRLKYATSIYASGIALGSGGSYMIGGWLYEWYASIGAISVPALGVVLKPWQMTFVSVGLPGFIIAFLLLMVREPPRKQTALDTGDPVPVTAVWLHLCTYRRAYFGVIGSMSMMAIVGYGVTIWLPEFFFRTHGMSKSASGTFLGLVFIVGGCLGTICGAPMAGWLERRGFGDANLRLVALIASAVALPSIAAALVPSAWLSMVLFAIAQFFQFAHAGVGLAALQLITPNRMRAQVSALFLFATSLFGLALGGSCIAFFTDYVFKDDYSLHYSMAVVALVFYPLAASVAWVGLSGYRQAQRAIA</sequence>
<feature type="transmembrane region" description="Helical" evidence="6">
    <location>
        <begin position="143"/>
        <end position="166"/>
    </location>
</feature>
<feature type="transmembrane region" description="Helical" evidence="6">
    <location>
        <begin position="314"/>
        <end position="333"/>
    </location>
</feature>
<keyword evidence="4 6" id="KW-1133">Transmembrane helix</keyword>
<dbReference type="GO" id="GO:0016020">
    <property type="term" value="C:membrane"/>
    <property type="evidence" value="ECO:0007669"/>
    <property type="project" value="UniProtKB-SubCell"/>
</dbReference>
<keyword evidence="5 6" id="KW-0472">Membrane</keyword>
<organism evidence="8 9">
    <name type="scientific">Parahaliea mediterranea</name>
    <dbReference type="NCBI Taxonomy" id="651086"/>
    <lineage>
        <taxon>Bacteria</taxon>
        <taxon>Pseudomonadati</taxon>
        <taxon>Pseudomonadota</taxon>
        <taxon>Gammaproteobacteria</taxon>
        <taxon>Cellvibrionales</taxon>
        <taxon>Halieaceae</taxon>
        <taxon>Parahaliea</taxon>
    </lineage>
</organism>
<dbReference type="InterPro" id="IPR020846">
    <property type="entry name" value="MFS_dom"/>
</dbReference>
<comment type="subcellular location">
    <subcellularLocation>
        <location evidence="1">Membrane</location>
        <topology evidence="1">Multi-pass membrane protein</topology>
    </subcellularLocation>
</comment>
<keyword evidence="2" id="KW-0813">Transport</keyword>
<dbReference type="PANTHER" id="PTHR23505">
    <property type="entry name" value="SPINSTER"/>
    <property type="match status" value="1"/>
</dbReference>
<accession>A0A939DF06</accession>